<comment type="pathway">
    <text evidence="1">Quinol/quinone metabolism; menaquinone biosynthesis.</text>
</comment>
<evidence type="ECO:0000256" key="3">
    <source>
        <dbReference type="ARBA" id="ARBA00023239"/>
    </source>
</evidence>
<dbReference type="Pfam" id="PF02621">
    <property type="entry name" value="VitK2_biosynth"/>
    <property type="match status" value="1"/>
</dbReference>
<evidence type="ECO:0008006" key="5">
    <source>
        <dbReference type="Google" id="ProtNLM"/>
    </source>
</evidence>
<protein>
    <recommendedName>
        <fullName evidence="5">Chorismate dehydratase</fullName>
    </recommendedName>
</protein>
<keyword evidence="3" id="KW-0456">Lyase</keyword>
<evidence type="ECO:0000256" key="2">
    <source>
        <dbReference type="ARBA" id="ARBA00022428"/>
    </source>
</evidence>
<dbReference type="EMBL" id="CADCWL010000244">
    <property type="protein sequence ID" value="CAA9583931.1"/>
    <property type="molecule type" value="Genomic_DNA"/>
</dbReference>
<organism evidence="4">
    <name type="scientific">uncultured Thermomicrobiales bacterium</name>
    <dbReference type="NCBI Taxonomy" id="1645740"/>
    <lineage>
        <taxon>Bacteria</taxon>
        <taxon>Pseudomonadati</taxon>
        <taxon>Thermomicrobiota</taxon>
        <taxon>Thermomicrobia</taxon>
        <taxon>Thermomicrobiales</taxon>
        <taxon>environmental samples</taxon>
    </lineage>
</organism>
<evidence type="ECO:0000313" key="4">
    <source>
        <dbReference type="EMBL" id="CAA9583931.1"/>
    </source>
</evidence>
<dbReference type="InterPro" id="IPR003773">
    <property type="entry name" value="Menaquinone_biosynth"/>
</dbReference>
<evidence type="ECO:0000256" key="1">
    <source>
        <dbReference type="ARBA" id="ARBA00004863"/>
    </source>
</evidence>
<proteinExistence type="predicted"/>
<accession>A0A6J4VMV8</accession>
<keyword evidence="2" id="KW-0474">Menaquinone biosynthesis</keyword>
<dbReference type="GO" id="GO:0009234">
    <property type="term" value="P:menaquinone biosynthetic process"/>
    <property type="evidence" value="ECO:0007669"/>
    <property type="project" value="UniProtKB-UniPathway"/>
</dbReference>
<dbReference type="AlphaFoldDB" id="A0A6J4VMV8"/>
<dbReference type="SUPFAM" id="SSF53850">
    <property type="entry name" value="Periplasmic binding protein-like II"/>
    <property type="match status" value="1"/>
</dbReference>
<gene>
    <name evidence="4" type="ORF">AVDCRST_MAG19-4426</name>
</gene>
<sequence>MRLLIDDALATAAFVVPYAAGWVVPGAEATVEARPGLRGGDVGPDDIALVSSAEVAPLAESHRVAPDAAVVAGAVGAVTLRTPVRPDEVERGPVRLLGTSGAGELLARATLRPFYGIEATAWPGAWRGLPAEGTAAATADDDSTLAAAQAVVVEGAEALRTPEVGFAEDLCRAWLILTGVPAVTHVLVVPAEAEQAALAPMLALLAALREAGLARRREWRRGLAEREGLALDRVHAFFAEQRLALTGEDRRALALLLQRGGRGSAYPPLGALRFLDPAPEAP</sequence>
<reference evidence="4" key="1">
    <citation type="submission" date="2020-02" db="EMBL/GenBank/DDBJ databases">
        <authorList>
            <person name="Meier V. D."/>
        </authorList>
    </citation>
    <scope>NUCLEOTIDE SEQUENCE</scope>
    <source>
        <strain evidence="4">AVDCRST_MAG19</strain>
    </source>
</reference>
<name>A0A6J4VMV8_9BACT</name>
<dbReference type="Gene3D" id="3.40.190.10">
    <property type="entry name" value="Periplasmic binding protein-like II"/>
    <property type="match status" value="2"/>
</dbReference>
<dbReference type="UniPathway" id="UPA00079"/>
<dbReference type="GO" id="GO:0016829">
    <property type="term" value="F:lyase activity"/>
    <property type="evidence" value="ECO:0007669"/>
    <property type="project" value="UniProtKB-KW"/>
</dbReference>